<gene>
    <name evidence="2" type="ORF">DFR50_1577</name>
</gene>
<dbReference type="RefSeq" id="WP_113893759.1">
    <property type="nucleotide sequence ID" value="NZ_QNRK01000057.1"/>
</dbReference>
<protein>
    <submittedName>
        <fullName evidence="2">Uncharacterized protein</fullName>
    </submittedName>
</protein>
<feature type="chain" id="PRO_5016968093" evidence="1">
    <location>
        <begin position="24"/>
        <end position="93"/>
    </location>
</feature>
<dbReference type="EMBL" id="QNRK01000057">
    <property type="protein sequence ID" value="RBP01246.1"/>
    <property type="molecule type" value="Genomic_DNA"/>
</dbReference>
<evidence type="ECO:0000256" key="1">
    <source>
        <dbReference type="SAM" id="SignalP"/>
    </source>
</evidence>
<keyword evidence="3" id="KW-1185">Reference proteome</keyword>
<evidence type="ECO:0000313" key="3">
    <source>
        <dbReference type="Proteomes" id="UP000253529"/>
    </source>
</evidence>
<accession>A0A366EGX1</accession>
<dbReference type="Proteomes" id="UP000253529">
    <property type="component" value="Unassembled WGS sequence"/>
</dbReference>
<name>A0A366EGX1_9HYPH</name>
<keyword evidence="1" id="KW-0732">Signal</keyword>
<comment type="caution">
    <text evidence="2">The sequence shown here is derived from an EMBL/GenBank/DDBJ whole genome shotgun (WGS) entry which is preliminary data.</text>
</comment>
<dbReference type="AlphaFoldDB" id="A0A366EGX1"/>
<organism evidence="2 3">
    <name type="scientific">Roseiarcus fermentans</name>
    <dbReference type="NCBI Taxonomy" id="1473586"/>
    <lineage>
        <taxon>Bacteria</taxon>
        <taxon>Pseudomonadati</taxon>
        <taxon>Pseudomonadota</taxon>
        <taxon>Alphaproteobacteria</taxon>
        <taxon>Hyphomicrobiales</taxon>
        <taxon>Roseiarcaceae</taxon>
        <taxon>Roseiarcus</taxon>
    </lineage>
</organism>
<proteinExistence type="predicted"/>
<evidence type="ECO:0000313" key="2">
    <source>
        <dbReference type="EMBL" id="RBP01246.1"/>
    </source>
</evidence>
<feature type="signal peptide" evidence="1">
    <location>
        <begin position="1"/>
        <end position="23"/>
    </location>
</feature>
<reference evidence="2 3" key="1">
    <citation type="submission" date="2018-06" db="EMBL/GenBank/DDBJ databases">
        <title>Genomic Encyclopedia of Type Strains, Phase IV (KMG-IV): sequencing the most valuable type-strain genomes for metagenomic binning, comparative biology and taxonomic classification.</title>
        <authorList>
            <person name="Goeker M."/>
        </authorList>
    </citation>
    <scope>NUCLEOTIDE SEQUENCE [LARGE SCALE GENOMIC DNA]</scope>
    <source>
        <strain evidence="2 3">DSM 24875</strain>
    </source>
</reference>
<sequence>MTHRLFLAGIALVAVVPVGAAYADAGSANACAAGLAPSARAIYDAAAPGFAASNDPRGLVKATTMNLVQAGTIPMSEARADATAAGACLKKLR</sequence>